<dbReference type="Gene3D" id="3.40.50.150">
    <property type="entry name" value="Vaccinia Virus protein VP39"/>
    <property type="match status" value="1"/>
</dbReference>
<dbReference type="RefSeq" id="WP_089112621.1">
    <property type="nucleotide sequence ID" value="NZ_LOKL01000101.1"/>
</dbReference>
<dbReference type="InterPro" id="IPR002052">
    <property type="entry name" value="DNA_methylase_N6_adenine_CS"/>
</dbReference>
<dbReference type="Proteomes" id="UP000825388">
    <property type="component" value="Unassembled WGS sequence"/>
</dbReference>
<evidence type="ECO:0000256" key="2">
    <source>
        <dbReference type="ARBA" id="ARBA00011900"/>
    </source>
</evidence>
<evidence type="ECO:0000313" key="8">
    <source>
        <dbReference type="EMBL" id="MBZ3923833.1"/>
    </source>
</evidence>
<evidence type="ECO:0000256" key="6">
    <source>
        <dbReference type="ARBA" id="ARBA00047942"/>
    </source>
</evidence>
<evidence type="ECO:0000256" key="4">
    <source>
        <dbReference type="ARBA" id="ARBA00022679"/>
    </source>
</evidence>
<dbReference type="InterPro" id="IPR002941">
    <property type="entry name" value="DNA_methylase_N4/N6"/>
</dbReference>
<comment type="caution">
    <text evidence="8">The sequence shown here is derived from an EMBL/GenBank/DDBJ whole genome shotgun (WGS) entry which is preliminary data.</text>
</comment>
<dbReference type="SUPFAM" id="SSF53335">
    <property type="entry name" value="S-adenosyl-L-methionine-dependent methyltransferases"/>
    <property type="match status" value="1"/>
</dbReference>
<evidence type="ECO:0000256" key="5">
    <source>
        <dbReference type="ARBA" id="ARBA00022691"/>
    </source>
</evidence>
<proteinExistence type="inferred from homology"/>
<dbReference type="EC" id="2.1.1.72" evidence="2"/>
<sequence>MIHVGDCISILPTLAEASVDAIVTDPPYGIGFMGKAWDGADITKRMELRRSMPSADPTCTAQGRHRSAAAAAGLYDLSPRGMRAFQDFSRAWAIEALRVLKPGGHMMVFASPRTYHRMVCGIEEAGFEIRDTLMWVFGSGFPKSHNGEWGGTALKPAYEPILLARKPLARTVAANFSSHGTGGLNIDGCRVGDEIRTNGGMSSLGVMHDDDWTPRQVSSTVVGRWPANLIHDGSDEVLASFPEAPGQQGDLRGHSRDRKTLGIYGDMSAARDAIARRDSGSAARFFYCAKASKADRDEGLEGFNRVSGGMVSNTSGQHITRRDEGYEPKARANNHPTVKPTDLMRYLCRLVTPAGGTVLDPFMGSGSTGKAAALEGFTFVGIEMDPAYAAIAEARIAAAIKAAAREAALPTQIGLPLGDVA</sequence>
<comment type="similarity">
    <text evidence="1">Belongs to the N(4)/N(6)-methyltransferase family.</text>
</comment>
<keyword evidence="5" id="KW-0949">S-adenosyl-L-methionine</keyword>
<keyword evidence="3" id="KW-0489">Methyltransferase</keyword>
<dbReference type="GO" id="GO:0008170">
    <property type="term" value="F:N-methyltransferase activity"/>
    <property type="evidence" value="ECO:0007669"/>
    <property type="project" value="InterPro"/>
</dbReference>
<evidence type="ECO:0000256" key="3">
    <source>
        <dbReference type="ARBA" id="ARBA00022603"/>
    </source>
</evidence>
<keyword evidence="4" id="KW-0808">Transferase</keyword>
<dbReference type="PROSITE" id="PS00092">
    <property type="entry name" value="N6_MTASE"/>
    <property type="match status" value="1"/>
</dbReference>
<dbReference type="GO" id="GO:0032259">
    <property type="term" value="P:methylation"/>
    <property type="evidence" value="ECO:0007669"/>
    <property type="project" value="UniProtKB-KW"/>
</dbReference>
<gene>
    <name evidence="8" type="ORF">Xseb_07840</name>
</gene>
<feature type="domain" description="DNA methylase N-4/N-6" evidence="7">
    <location>
        <begin position="19"/>
        <end position="393"/>
    </location>
</feature>
<evidence type="ECO:0000313" key="9">
    <source>
        <dbReference type="Proteomes" id="UP000825388"/>
    </source>
</evidence>
<name>A0AAW4RHS8_XANCI</name>
<evidence type="ECO:0000256" key="1">
    <source>
        <dbReference type="ARBA" id="ARBA00006594"/>
    </source>
</evidence>
<dbReference type="PRINTS" id="PR00506">
    <property type="entry name" value="D21N6MTFRASE"/>
</dbReference>
<protein>
    <recommendedName>
        <fullName evidence="2">site-specific DNA-methyltransferase (adenine-specific)</fullName>
        <ecNumber evidence="2">2.1.1.72</ecNumber>
    </recommendedName>
</protein>
<dbReference type="InterPro" id="IPR002295">
    <property type="entry name" value="N4/N6-MTase_EcoPI_Mod-like"/>
</dbReference>
<accession>A0AAW4RHS8</accession>
<organism evidence="8 9">
    <name type="scientific">Xanthomonas citri pv. sesbaniae</name>
    <dbReference type="NCBI Taxonomy" id="473425"/>
    <lineage>
        <taxon>Bacteria</taxon>
        <taxon>Pseudomonadati</taxon>
        <taxon>Pseudomonadota</taxon>
        <taxon>Gammaproteobacteria</taxon>
        <taxon>Lysobacterales</taxon>
        <taxon>Lysobacteraceae</taxon>
        <taxon>Xanthomonas</taxon>
    </lineage>
</organism>
<dbReference type="GO" id="GO:0009007">
    <property type="term" value="F:site-specific DNA-methyltransferase (adenine-specific) activity"/>
    <property type="evidence" value="ECO:0007669"/>
    <property type="project" value="UniProtKB-EC"/>
</dbReference>
<dbReference type="InterPro" id="IPR029063">
    <property type="entry name" value="SAM-dependent_MTases_sf"/>
</dbReference>
<reference evidence="8" key="1">
    <citation type="submission" date="2015-12" db="EMBL/GenBank/DDBJ databases">
        <authorList>
            <person name="Bansal K."/>
            <person name="Midha S."/>
            <person name="Patil P.B."/>
        </authorList>
    </citation>
    <scope>NUCLEOTIDE SEQUENCE</scope>
    <source>
        <strain evidence="8">LMG867</strain>
    </source>
</reference>
<dbReference type="PANTHER" id="PTHR13370:SF3">
    <property type="entry name" value="TRNA (GUANINE(10)-N2)-METHYLTRANSFERASE HOMOLOG"/>
    <property type="match status" value="1"/>
</dbReference>
<comment type="catalytic activity">
    <reaction evidence="6">
        <text>a 2'-deoxyadenosine in DNA + S-adenosyl-L-methionine = an N(6)-methyl-2'-deoxyadenosine in DNA + S-adenosyl-L-homocysteine + H(+)</text>
        <dbReference type="Rhea" id="RHEA:15197"/>
        <dbReference type="Rhea" id="RHEA-COMP:12418"/>
        <dbReference type="Rhea" id="RHEA-COMP:12419"/>
        <dbReference type="ChEBI" id="CHEBI:15378"/>
        <dbReference type="ChEBI" id="CHEBI:57856"/>
        <dbReference type="ChEBI" id="CHEBI:59789"/>
        <dbReference type="ChEBI" id="CHEBI:90615"/>
        <dbReference type="ChEBI" id="CHEBI:90616"/>
        <dbReference type="EC" id="2.1.1.72"/>
    </reaction>
</comment>
<dbReference type="PANTHER" id="PTHR13370">
    <property type="entry name" value="RNA METHYLASE-RELATED"/>
    <property type="match status" value="1"/>
</dbReference>
<dbReference type="EMBL" id="LOKL01000101">
    <property type="protein sequence ID" value="MBZ3923833.1"/>
    <property type="molecule type" value="Genomic_DNA"/>
</dbReference>
<dbReference type="Pfam" id="PF01555">
    <property type="entry name" value="N6_N4_Mtase"/>
    <property type="match status" value="1"/>
</dbReference>
<dbReference type="GO" id="GO:0003677">
    <property type="term" value="F:DNA binding"/>
    <property type="evidence" value="ECO:0007669"/>
    <property type="project" value="InterPro"/>
</dbReference>
<evidence type="ECO:0000259" key="7">
    <source>
        <dbReference type="Pfam" id="PF01555"/>
    </source>
</evidence>
<dbReference type="GO" id="GO:0005737">
    <property type="term" value="C:cytoplasm"/>
    <property type="evidence" value="ECO:0007669"/>
    <property type="project" value="TreeGrafter"/>
</dbReference>
<dbReference type="AlphaFoldDB" id="A0AAW4RHS8"/>